<dbReference type="CDD" id="cd03130">
    <property type="entry name" value="GATase1_CobB"/>
    <property type="match status" value="1"/>
</dbReference>
<dbReference type="Gene3D" id="3.40.50.300">
    <property type="entry name" value="P-loop containing nucleotide triphosphate hydrolases"/>
    <property type="match status" value="2"/>
</dbReference>
<dbReference type="InterPro" id="IPR004484">
    <property type="entry name" value="CbiA/CobB_synth"/>
</dbReference>
<dbReference type="GO" id="GO:0042242">
    <property type="term" value="F:cobyrinic acid a,c-diamide synthase activity"/>
    <property type="evidence" value="ECO:0007669"/>
    <property type="project" value="UniProtKB-UniRule"/>
</dbReference>
<reference evidence="10 11" key="1">
    <citation type="journal article" date="2013" name="Genome Announc.">
        <title>Draft Genome Sequence of the Cellulolytic, Mesophilic, Anaerobic Bacterium Clostridium termitidis Strain CT1112 (DSM 5398).</title>
        <authorList>
            <person name="Lal S."/>
            <person name="Ramachandran U."/>
            <person name="Zhang X."/>
            <person name="Munir R."/>
            <person name="Sparling R."/>
            <person name="Levin D.B."/>
        </authorList>
    </citation>
    <scope>NUCLEOTIDE SEQUENCE [LARGE SCALE GENOMIC DNA]</scope>
    <source>
        <strain evidence="10 11">CT1112</strain>
    </source>
</reference>
<keyword evidence="3 7" id="KW-0547">Nucleotide-binding</keyword>
<organism evidence="10 11">
    <name type="scientific">Ruminiclostridium cellobioparum subsp. termitidis CT1112</name>
    <dbReference type="NCBI Taxonomy" id="1195236"/>
    <lineage>
        <taxon>Bacteria</taxon>
        <taxon>Bacillati</taxon>
        <taxon>Bacillota</taxon>
        <taxon>Clostridia</taxon>
        <taxon>Eubacteriales</taxon>
        <taxon>Oscillospiraceae</taxon>
        <taxon>Ruminiclostridium</taxon>
    </lineage>
</organism>
<evidence type="ECO:0000256" key="7">
    <source>
        <dbReference type="HAMAP-Rule" id="MF_00027"/>
    </source>
</evidence>
<comment type="similarity">
    <text evidence="7">Belongs to the CobB/CbiA family.</text>
</comment>
<dbReference type="NCBIfam" id="NF002204">
    <property type="entry name" value="PRK01077.1"/>
    <property type="match status" value="1"/>
</dbReference>
<dbReference type="InterPro" id="IPR029062">
    <property type="entry name" value="Class_I_gatase-like"/>
</dbReference>
<dbReference type="PANTHER" id="PTHR43873">
    <property type="entry name" value="COBYRINATE A,C-DIAMIDE SYNTHASE"/>
    <property type="match status" value="1"/>
</dbReference>
<gene>
    <name evidence="7" type="primary">cbiA</name>
    <name evidence="10" type="ORF">CTER_0923</name>
</gene>
<dbReference type="Proteomes" id="UP000014155">
    <property type="component" value="Unassembled WGS sequence"/>
</dbReference>
<accession>S0FLL0</accession>
<keyword evidence="2 7" id="KW-0436">Ligase</keyword>
<sequence length="463" mass="50770">MGGNMETGKFNAILFAGTGSGCGKTTVTCSILKALINRGIKTAAFKCGPDYIDPMFHSEIIGTGSGNLDTFLCGENNVKCLYAKNAKGARISVIEGVMGFYDGPGGDGSHSTYTVARLTGAPVILVVNPKGMSLSIAAIINGFRDFMPENHIKGVVINSVTPALYEMYKPIIEEKTGIRVYGFLPALPEAVIESRHLGLVTSGEIEDIKLKLELMAENAGKYIDIDGLLQLSQTARSIQYDPMEVHRSCSCNIAVAMDRAFCFYYRDSLELLEQLGAKLTLFSPLKDEAIPENAHGLILGGGYPELYTQELSENKSMLSSIKWAIEKKMPVYAECGGFMYLQKSITDAGKDSYPMVGALKGKSFMQDRLSRFGYVTLKAKTDNLLCRKGESINAHEFHYSDSDNNGSTFEALKPDGKRKWECIFADETVAAGYPHMHFYGNIRFAENFVQKCSEYGKSRAENI</sequence>
<comment type="caution">
    <text evidence="10">The sequence shown here is derived from an EMBL/GenBank/DDBJ whole genome shotgun (WGS) entry which is preliminary data.</text>
</comment>
<dbReference type="InterPro" id="IPR027417">
    <property type="entry name" value="P-loop_NTPase"/>
</dbReference>
<comment type="miscellaneous">
    <text evidence="7">The a and c carboxylates of cobyrinate are activated for nucleophilic attack via formation of a phosphorylated intermediate by ATP. CbiA catalyzes first the amidation of the c-carboxylate, and then that of the a-carboxylate.</text>
</comment>
<evidence type="ECO:0000256" key="4">
    <source>
        <dbReference type="ARBA" id="ARBA00022840"/>
    </source>
</evidence>
<keyword evidence="4 7" id="KW-0067">ATP-binding</keyword>
<dbReference type="Gene3D" id="3.40.50.880">
    <property type="match status" value="1"/>
</dbReference>
<protein>
    <recommendedName>
        <fullName evidence="7">Cobyrinate a,c-diamide synthase</fullName>
        <ecNumber evidence="7">6.3.5.11</ecNumber>
    </recommendedName>
    <alternativeName>
        <fullName evidence="7">Cobyrinic acid a,c-diamide synthetase</fullName>
    </alternativeName>
</protein>
<feature type="active site" description="Nucleophile" evidence="7">
    <location>
        <position position="335"/>
    </location>
</feature>
<dbReference type="STRING" id="1195236.CTER_0923"/>
<keyword evidence="5 7" id="KW-0460">Magnesium</keyword>
<comment type="function">
    <text evidence="7">Catalyzes the ATP-dependent amidation of the two carboxylate groups at positions a and c of cobyrinate, using either L-glutamine or ammonia as the nitrogen source.</text>
</comment>
<comment type="pathway">
    <text evidence="7">Cofactor biosynthesis; adenosylcobalamin biosynthesis; cob(II)yrinate a,c-diamide from sirohydrochlorin (anaerobic route): step 10/10.</text>
</comment>
<comment type="domain">
    <text evidence="7">Comprises of two domains. The C-terminal domain contains the binding site for glutamine and catalyzes the hydrolysis of this substrate to glutamate and ammonia. The N-terminal domain is anticipated to bind ATP and cobyrinate and catalyzes the ultimate synthesis of the diamide product. The ammonia produced via the glutaminase domain is probably translocated to the adjacent domain via a molecular tunnel, where it reacts with an activated intermediate.</text>
</comment>
<feature type="domain" description="CobQ/CobB/MinD/ParA nucleotide binding" evidence="8">
    <location>
        <begin position="13"/>
        <end position="189"/>
    </location>
</feature>
<evidence type="ECO:0000259" key="8">
    <source>
        <dbReference type="Pfam" id="PF01656"/>
    </source>
</evidence>
<proteinExistence type="inferred from homology"/>
<feature type="site" description="Increases nucleophilicity of active site Cys" evidence="7">
    <location>
        <position position="435"/>
    </location>
</feature>
<dbReference type="PANTHER" id="PTHR43873:SF1">
    <property type="entry name" value="COBYRINATE A,C-DIAMIDE SYNTHASE"/>
    <property type="match status" value="1"/>
</dbReference>
<dbReference type="NCBIfam" id="TIGR00379">
    <property type="entry name" value="cobB"/>
    <property type="match status" value="1"/>
</dbReference>
<evidence type="ECO:0000256" key="5">
    <source>
        <dbReference type="ARBA" id="ARBA00022842"/>
    </source>
</evidence>
<comment type="catalytic activity">
    <reaction evidence="7">
        <text>cob(II)yrinate + 2 L-glutamine + 2 ATP + 2 H2O = cob(II)yrinate a,c diamide + 2 L-glutamate + 2 ADP + 2 phosphate + 2 H(+)</text>
        <dbReference type="Rhea" id="RHEA:26289"/>
        <dbReference type="ChEBI" id="CHEBI:15377"/>
        <dbReference type="ChEBI" id="CHEBI:15378"/>
        <dbReference type="ChEBI" id="CHEBI:29985"/>
        <dbReference type="ChEBI" id="CHEBI:30616"/>
        <dbReference type="ChEBI" id="CHEBI:43474"/>
        <dbReference type="ChEBI" id="CHEBI:58359"/>
        <dbReference type="ChEBI" id="CHEBI:58537"/>
        <dbReference type="ChEBI" id="CHEBI:58894"/>
        <dbReference type="ChEBI" id="CHEBI:456216"/>
        <dbReference type="EC" id="6.3.5.11"/>
    </reaction>
</comment>
<dbReference type="EC" id="6.3.5.11" evidence="7"/>
<evidence type="ECO:0000313" key="11">
    <source>
        <dbReference type="Proteomes" id="UP000014155"/>
    </source>
</evidence>
<dbReference type="InterPro" id="IPR011698">
    <property type="entry name" value="GATase_3"/>
</dbReference>
<feature type="domain" description="CobB/CobQ-like glutamine amidotransferase" evidence="9">
    <location>
        <begin position="252"/>
        <end position="439"/>
    </location>
</feature>
<evidence type="ECO:0000256" key="1">
    <source>
        <dbReference type="ARBA" id="ARBA00001946"/>
    </source>
</evidence>
<evidence type="ECO:0000313" key="10">
    <source>
        <dbReference type="EMBL" id="EMS73120.1"/>
    </source>
</evidence>
<dbReference type="GO" id="GO:0009236">
    <property type="term" value="P:cobalamin biosynthetic process"/>
    <property type="evidence" value="ECO:0007669"/>
    <property type="project" value="UniProtKB-UniRule"/>
</dbReference>
<evidence type="ECO:0000256" key="2">
    <source>
        <dbReference type="ARBA" id="ARBA00022598"/>
    </source>
</evidence>
<dbReference type="Pfam" id="PF07685">
    <property type="entry name" value="GATase_3"/>
    <property type="match status" value="1"/>
</dbReference>
<keyword evidence="6 7" id="KW-0315">Glutamine amidotransferase</keyword>
<evidence type="ECO:0000259" key="9">
    <source>
        <dbReference type="Pfam" id="PF07685"/>
    </source>
</evidence>
<evidence type="ECO:0000256" key="6">
    <source>
        <dbReference type="ARBA" id="ARBA00022962"/>
    </source>
</evidence>
<dbReference type="AlphaFoldDB" id="S0FLL0"/>
<keyword evidence="7" id="KW-0169">Cobalamin biosynthesis</keyword>
<dbReference type="PROSITE" id="PS51274">
    <property type="entry name" value="GATASE_COBBQ"/>
    <property type="match status" value="1"/>
</dbReference>
<dbReference type="eggNOG" id="COG1797">
    <property type="taxonomic scope" value="Bacteria"/>
</dbReference>
<dbReference type="EMBL" id="AORV01000022">
    <property type="protein sequence ID" value="EMS73120.1"/>
    <property type="molecule type" value="Genomic_DNA"/>
</dbReference>
<keyword evidence="11" id="KW-1185">Reference proteome</keyword>
<dbReference type="UniPathway" id="UPA00148">
    <property type="reaction ID" value="UER00231"/>
</dbReference>
<dbReference type="SUPFAM" id="SSF52317">
    <property type="entry name" value="Class I glutamine amidotransferase-like"/>
    <property type="match status" value="1"/>
</dbReference>
<dbReference type="InterPro" id="IPR002586">
    <property type="entry name" value="CobQ/CobB/MinD/ParA_Nub-bd_dom"/>
</dbReference>
<dbReference type="HAMAP" id="MF_00027">
    <property type="entry name" value="CobB_CbiA"/>
    <property type="match status" value="1"/>
</dbReference>
<evidence type="ECO:0000256" key="3">
    <source>
        <dbReference type="ARBA" id="ARBA00022741"/>
    </source>
</evidence>
<dbReference type="CDD" id="cd05388">
    <property type="entry name" value="CobB_N"/>
    <property type="match status" value="1"/>
</dbReference>
<dbReference type="PATRIC" id="fig|1195236.3.peg.1213"/>
<dbReference type="GO" id="GO:0005524">
    <property type="term" value="F:ATP binding"/>
    <property type="evidence" value="ECO:0007669"/>
    <property type="project" value="UniProtKB-UniRule"/>
</dbReference>
<comment type="cofactor">
    <cofactor evidence="1 7">
        <name>Mg(2+)</name>
        <dbReference type="ChEBI" id="CHEBI:18420"/>
    </cofactor>
</comment>
<dbReference type="SUPFAM" id="SSF52540">
    <property type="entry name" value="P-loop containing nucleoside triphosphate hydrolases"/>
    <property type="match status" value="1"/>
</dbReference>
<dbReference type="Pfam" id="PF01656">
    <property type="entry name" value="CbiA"/>
    <property type="match status" value="1"/>
</dbReference>
<name>S0FLL0_RUMCE</name>